<protein>
    <recommendedName>
        <fullName evidence="3">RNA-directed RNA polymerase</fullName>
    </recommendedName>
</protein>
<reference evidence="1" key="1">
    <citation type="submission" date="2023-10" db="EMBL/GenBank/DDBJ databases">
        <authorList>
            <person name="Chen Y."/>
            <person name="Shah S."/>
            <person name="Dougan E. K."/>
            <person name="Thang M."/>
            <person name="Chan C."/>
        </authorList>
    </citation>
    <scope>NUCLEOTIDE SEQUENCE [LARGE SCALE GENOMIC DNA]</scope>
</reference>
<feature type="non-terminal residue" evidence="1">
    <location>
        <position position="1"/>
    </location>
</feature>
<sequence length="179" mass="19419">EDEGAVVDSEDFVSCFNLLRMPRSWDGFLVYERPVSGAVLGRRAEDTFRVSLTTVPMGWSGAVAVVQAVVRRLVFGEAEVDLATEVAKSKAMAGQESPEHRRFVGVRRRLGLPLNKAKSLIASFQALLQGGEFEEQPASAPTGAGVVAAEAALRRWAGLACFCAGYRRPLFSILQDVFT</sequence>
<dbReference type="EMBL" id="CAUYUJ010010413">
    <property type="protein sequence ID" value="CAK0829300.1"/>
    <property type="molecule type" value="Genomic_DNA"/>
</dbReference>
<feature type="non-terminal residue" evidence="1">
    <location>
        <position position="179"/>
    </location>
</feature>
<dbReference type="Proteomes" id="UP001189429">
    <property type="component" value="Unassembled WGS sequence"/>
</dbReference>
<proteinExistence type="predicted"/>
<evidence type="ECO:0000313" key="2">
    <source>
        <dbReference type="Proteomes" id="UP001189429"/>
    </source>
</evidence>
<evidence type="ECO:0008006" key="3">
    <source>
        <dbReference type="Google" id="ProtNLM"/>
    </source>
</evidence>
<organism evidence="1 2">
    <name type="scientific">Prorocentrum cordatum</name>
    <dbReference type="NCBI Taxonomy" id="2364126"/>
    <lineage>
        <taxon>Eukaryota</taxon>
        <taxon>Sar</taxon>
        <taxon>Alveolata</taxon>
        <taxon>Dinophyceae</taxon>
        <taxon>Prorocentrales</taxon>
        <taxon>Prorocentraceae</taxon>
        <taxon>Prorocentrum</taxon>
    </lineage>
</organism>
<comment type="caution">
    <text evidence="1">The sequence shown here is derived from an EMBL/GenBank/DDBJ whole genome shotgun (WGS) entry which is preliminary data.</text>
</comment>
<gene>
    <name evidence="1" type="ORF">PCOR1329_LOCUS28293</name>
</gene>
<name>A0ABN9SBE5_9DINO</name>
<keyword evidence="2" id="KW-1185">Reference proteome</keyword>
<accession>A0ABN9SBE5</accession>
<evidence type="ECO:0000313" key="1">
    <source>
        <dbReference type="EMBL" id="CAK0829300.1"/>
    </source>
</evidence>